<accession>A0AAW4RK03</accession>
<comment type="caution">
    <text evidence="1">The sequence shown here is derived from an EMBL/GenBank/DDBJ whole genome shotgun (WGS) entry which is preliminary data.</text>
</comment>
<dbReference type="Proteomes" id="UP000825388">
    <property type="component" value="Unassembled WGS sequence"/>
</dbReference>
<sequence>MGANTPRATALQCADFATGHRGQLLCLQVTPDSAQFGRGHVWAGLYASEYSRTAQEISVGFSSQLVARPTELQIGAGRYRMSAPALRAAVRWLDRAGRRVRQVQA</sequence>
<organism evidence="1 2">
    <name type="scientific">Xanthomonas citri pv. sesbaniae</name>
    <dbReference type="NCBI Taxonomy" id="473425"/>
    <lineage>
        <taxon>Bacteria</taxon>
        <taxon>Pseudomonadati</taxon>
        <taxon>Pseudomonadota</taxon>
        <taxon>Gammaproteobacteria</taxon>
        <taxon>Lysobacterales</taxon>
        <taxon>Lysobacteraceae</taxon>
        <taxon>Xanthomonas</taxon>
    </lineage>
</organism>
<dbReference type="RefSeq" id="WP_089112170.1">
    <property type="nucleotide sequence ID" value="NZ_LOKL01000002.1"/>
</dbReference>
<gene>
    <name evidence="1" type="ORF">Xseb_04150</name>
</gene>
<protein>
    <submittedName>
        <fullName evidence="1">Uncharacterized protein</fullName>
    </submittedName>
</protein>
<dbReference type="EMBL" id="LOKL01000002">
    <property type="protein sequence ID" value="MBZ3922881.1"/>
    <property type="molecule type" value="Genomic_DNA"/>
</dbReference>
<evidence type="ECO:0000313" key="2">
    <source>
        <dbReference type="Proteomes" id="UP000825388"/>
    </source>
</evidence>
<reference evidence="1" key="1">
    <citation type="submission" date="2015-12" db="EMBL/GenBank/DDBJ databases">
        <authorList>
            <person name="Bansal K."/>
            <person name="Midha S."/>
            <person name="Patil P.B."/>
        </authorList>
    </citation>
    <scope>NUCLEOTIDE SEQUENCE</scope>
    <source>
        <strain evidence="1">LMG867</strain>
    </source>
</reference>
<name>A0AAW4RK03_XANCI</name>
<dbReference type="AlphaFoldDB" id="A0AAW4RK03"/>
<proteinExistence type="predicted"/>
<evidence type="ECO:0000313" key="1">
    <source>
        <dbReference type="EMBL" id="MBZ3922881.1"/>
    </source>
</evidence>